<evidence type="ECO:0000313" key="3">
    <source>
        <dbReference type="Proteomes" id="UP001224775"/>
    </source>
</evidence>
<feature type="compositionally biased region" description="Basic and acidic residues" evidence="1">
    <location>
        <begin position="165"/>
        <end position="182"/>
    </location>
</feature>
<feature type="region of interest" description="Disordered" evidence="1">
    <location>
        <begin position="1"/>
        <end position="72"/>
    </location>
</feature>
<dbReference type="AlphaFoldDB" id="A0AAD8YJ97"/>
<proteinExistence type="predicted"/>
<dbReference type="Proteomes" id="UP001224775">
    <property type="component" value="Unassembled WGS sequence"/>
</dbReference>
<organism evidence="2 3">
    <name type="scientific">Skeletonema marinoi</name>
    <dbReference type="NCBI Taxonomy" id="267567"/>
    <lineage>
        <taxon>Eukaryota</taxon>
        <taxon>Sar</taxon>
        <taxon>Stramenopiles</taxon>
        <taxon>Ochrophyta</taxon>
        <taxon>Bacillariophyta</taxon>
        <taxon>Coscinodiscophyceae</taxon>
        <taxon>Thalassiosirophycidae</taxon>
        <taxon>Thalassiosirales</taxon>
        <taxon>Skeletonemataceae</taxon>
        <taxon>Skeletonema</taxon>
        <taxon>Skeletonema marinoi-dohrnii complex</taxon>
    </lineage>
</organism>
<accession>A0AAD8YJ97</accession>
<feature type="compositionally biased region" description="Basic and acidic residues" evidence="1">
    <location>
        <begin position="16"/>
        <end position="51"/>
    </location>
</feature>
<sequence length="264" mass="29232">MPAHYVKSKRHHHGSPFRETKSTERESSPRGSPSRDVDSSEPKPTKRDTTTHRKQSKIVDAPQPTSTAENNVLVTIPSWVDEEIVNSPLKPAPSGDSSVDKLIQQIDDIEADFGSIMASIPESSASALETTERGGELKPSPRTTNNKTKDQQDNREAVSPIALIEIKRDDDSDKHKSLDRPNNRTQAISSFNSFDSDVSDDSVLTSLAQKIRHVHDQIDQIDSSDESDDDESIAAADSQEEMLQLLDRLNNAAESLRTFADFQN</sequence>
<name>A0AAD8YJ97_9STRA</name>
<feature type="region of interest" description="Disordered" evidence="1">
    <location>
        <begin position="123"/>
        <end position="184"/>
    </location>
</feature>
<feature type="compositionally biased region" description="Basic residues" evidence="1">
    <location>
        <begin position="1"/>
        <end position="15"/>
    </location>
</feature>
<comment type="caution">
    <text evidence="2">The sequence shown here is derived from an EMBL/GenBank/DDBJ whole genome shotgun (WGS) entry which is preliminary data.</text>
</comment>
<evidence type="ECO:0000256" key="1">
    <source>
        <dbReference type="SAM" id="MobiDB-lite"/>
    </source>
</evidence>
<gene>
    <name evidence="2" type="ORF">QTG54_002436</name>
</gene>
<feature type="compositionally biased region" description="Polar residues" evidence="1">
    <location>
        <begin position="63"/>
        <end position="72"/>
    </location>
</feature>
<evidence type="ECO:0000313" key="2">
    <source>
        <dbReference type="EMBL" id="KAK1747092.1"/>
    </source>
</evidence>
<dbReference type="EMBL" id="JATAAI010000003">
    <property type="protein sequence ID" value="KAK1747092.1"/>
    <property type="molecule type" value="Genomic_DNA"/>
</dbReference>
<keyword evidence="3" id="KW-1185">Reference proteome</keyword>
<protein>
    <submittedName>
        <fullName evidence="2">Uncharacterized protein</fullName>
    </submittedName>
</protein>
<reference evidence="2" key="1">
    <citation type="submission" date="2023-06" db="EMBL/GenBank/DDBJ databases">
        <title>Survivors Of The Sea: Transcriptome response of Skeletonema marinoi to long-term dormancy.</title>
        <authorList>
            <person name="Pinder M.I.M."/>
            <person name="Kourtchenko O."/>
            <person name="Robertson E.K."/>
            <person name="Larsson T."/>
            <person name="Maumus F."/>
            <person name="Osuna-Cruz C.M."/>
            <person name="Vancaester E."/>
            <person name="Stenow R."/>
            <person name="Vandepoele K."/>
            <person name="Ploug H."/>
            <person name="Bruchert V."/>
            <person name="Godhe A."/>
            <person name="Topel M."/>
        </authorList>
    </citation>
    <scope>NUCLEOTIDE SEQUENCE</scope>
    <source>
        <strain evidence="2">R05AC</strain>
    </source>
</reference>
<feature type="compositionally biased region" description="Basic and acidic residues" evidence="1">
    <location>
        <begin position="147"/>
        <end position="156"/>
    </location>
</feature>